<evidence type="ECO:0000313" key="2">
    <source>
        <dbReference type="EMBL" id="OUC99971.1"/>
    </source>
</evidence>
<keyword evidence="3" id="KW-1185">Reference proteome</keyword>
<name>A0A243RXT1_9ACTN</name>
<organism evidence="2 3">
    <name type="scientific">Streptosporangium minutum</name>
    <dbReference type="NCBI Taxonomy" id="569862"/>
    <lineage>
        <taxon>Bacteria</taxon>
        <taxon>Bacillati</taxon>
        <taxon>Actinomycetota</taxon>
        <taxon>Actinomycetes</taxon>
        <taxon>Streptosporangiales</taxon>
        <taxon>Streptosporangiaceae</taxon>
        <taxon>Streptosporangium</taxon>
    </lineage>
</organism>
<dbReference type="Proteomes" id="UP000194761">
    <property type="component" value="Unassembled WGS sequence"/>
</dbReference>
<dbReference type="EMBL" id="NGFP01000002">
    <property type="protein sequence ID" value="OUC99971.1"/>
    <property type="molecule type" value="Genomic_DNA"/>
</dbReference>
<proteinExistence type="predicted"/>
<comment type="caution">
    <text evidence="2">The sequence shown here is derived from an EMBL/GenBank/DDBJ whole genome shotgun (WGS) entry which is preliminary data.</text>
</comment>
<evidence type="ECO:0000256" key="1">
    <source>
        <dbReference type="SAM" id="MobiDB-lite"/>
    </source>
</evidence>
<feature type="region of interest" description="Disordered" evidence="1">
    <location>
        <begin position="47"/>
        <end position="68"/>
    </location>
</feature>
<sequence>MSGGEAAARIGQCARCRAITFASVLERRATSRYGGAVSMASDIAMTDAAGHSDEGPGCQEALVRKAER</sequence>
<gene>
    <name evidence="2" type="ORF">CA984_00505</name>
</gene>
<accession>A0A243RXT1</accession>
<protein>
    <submittedName>
        <fullName evidence="2">Uncharacterized protein</fullName>
    </submittedName>
</protein>
<reference evidence="2 3" key="1">
    <citation type="submission" date="2017-05" db="EMBL/GenBank/DDBJ databases">
        <title>Biotechnological potential of actinobacteria isolated from South African environments.</title>
        <authorList>
            <person name="Le Roes-Hill M."/>
            <person name="Prins A."/>
            <person name="Durrell K.A."/>
        </authorList>
    </citation>
    <scope>NUCLEOTIDE SEQUENCE [LARGE SCALE GENOMIC DNA]</scope>
    <source>
        <strain evidence="2">M26</strain>
    </source>
</reference>
<dbReference type="AlphaFoldDB" id="A0A243RXT1"/>
<evidence type="ECO:0000313" key="3">
    <source>
        <dbReference type="Proteomes" id="UP000194761"/>
    </source>
</evidence>